<dbReference type="RefSeq" id="WP_256030414.1">
    <property type="nucleotide sequence ID" value="NZ_JAHLKM010000023.1"/>
</dbReference>
<name>A0A9R1CUN9_9EURY</name>
<accession>A0A9R1CUN9</accession>
<organism evidence="2 3">
    <name type="scientific">Natronomonas aquatica</name>
    <dbReference type="NCBI Taxonomy" id="2841590"/>
    <lineage>
        <taxon>Archaea</taxon>
        <taxon>Methanobacteriati</taxon>
        <taxon>Methanobacteriota</taxon>
        <taxon>Stenosarchaea group</taxon>
        <taxon>Halobacteria</taxon>
        <taxon>Halobacteriales</taxon>
        <taxon>Natronomonadaceae</taxon>
        <taxon>Natronomonas</taxon>
    </lineage>
</organism>
<dbReference type="EMBL" id="JAHLKM010000023">
    <property type="protein sequence ID" value="MCQ4334380.1"/>
    <property type="molecule type" value="Genomic_DNA"/>
</dbReference>
<gene>
    <name evidence="2" type="ORF">KM295_13025</name>
</gene>
<evidence type="ECO:0000259" key="1">
    <source>
        <dbReference type="Pfam" id="PF26506"/>
    </source>
</evidence>
<dbReference type="AlphaFoldDB" id="A0A9R1CUN9"/>
<comment type="caution">
    <text evidence="2">The sequence shown here is derived from an EMBL/GenBank/DDBJ whole genome shotgun (WGS) entry which is preliminary data.</text>
</comment>
<keyword evidence="3" id="KW-1185">Reference proteome</keyword>
<sequence length="288" mass="31006">MGDARDLVDADAVGETVADPMVAVYRHDVHKMNGRRHSAAADEYHGVRVNEAVPLGADGDAALLSRPSGEPDQTVANHSSPYRLSLLTGESATESGRIEAAADGGFRDLVVSGDASRLHAAWLTSDVAAAFNESVYYPYTSLKYHVLLAAALLSEYRAGRSFDELFLAVWPGESAAADVGPEAALESDVVSPHRTVLWSPLVTLAVTSDPGDRPAARLGPEPARSFADGWSRLSDQPFDTDGSRALMVLDAQLRRLRSWSTALQYIEEFVAWRGVRNADAADVERGWS</sequence>
<reference evidence="2" key="1">
    <citation type="journal article" date="2023" name="Front. Microbiol.">
        <title>Genomic-based phylogenetic and metabolic analyses of the genus Natronomonas, and description of Natronomonas aquatica sp. nov.</title>
        <authorList>
            <person name="Garcia-Roldan A."/>
            <person name="Duran-Viseras A."/>
            <person name="de la Haba R.R."/>
            <person name="Corral P."/>
            <person name="Sanchez-Porro C."/>
            <person name="Ventosa A."/>
        </authorList>
    </citation>
    <scope>NUCLEOTIDE SEQUENCE</scope>
    <source>
        <strain evidence="2">F2-12</strain>
    </source>
</reference>
<dbReference type="Proteomes" id="UP001139494">
    <property type="component" value="Unassembled WGS sequence"/>
</dbReference>
<evidence type="ECO:0000313" key="3">
    <source>
        <dbReference type="Proteomes" id="UP001139494"/>
    </source>
</evidence>
<evidence type="ECO:0000313" key="2">
    <source>
        <dbReference type="EMBL" id="MCQ4334380.1"/>
    </source>
</evidence>
<feature type="domain" description="DUF8168" evidence="1">
    <location>
        <begin position="21"/>
        <end position="272"/>
    </location>
</feature>
<protein>
    <recommendedName>
        <fullName evidence="1">DUF8168 domain-containing protein</fullName>
    </recommendedName>
</protein>
<proteinExistence type="predicted"/>
<dbReference type="InterPro" id="IPR058481">
    <property type="entry name" value="DUF8168"/>
</dbReference>
<dbReference type="Pfam" id="PF26506">
    <property type="entry name" value="DUF8168"/>
    <property type="match status" value="1"/>
</dbReference>